<keyword evidence="5 7" id="KW-0186">Copper</keyword>
<dbReference type="SUPFAM" id="SSF49998">
    <property type="entry name" value="Amine oxidase catalytic domain"/>
    <property type="match status" value="1"/>
</dbReference>
<dbReference type="Pfam" id="PF01179">
    <property type="entry name" value="Cu_amine_oxid"/>
    <property type="match status" value="1"/>
</dbReference>
<comment type="cofactor">
    <cofactor evidence="7">
        <name>Cu cation</name>
        <dbReference type="ChEBI" id="CHEBI:23378"/>
    </cofactor>
    <text evidence="7">Contains 1 topaquinone per subunit.</text>
</comment>
<evidence type="ECO:0000259" key="8">
    <source>
        <dbReference type="Pfam" id="PF01179"/>
    </source>
</evidence>
<keyword evidence="10" id="KW-1185">Reference proteome</keyword>
<accession>A0A3R7C9W7</accession>
<comment type="similarity">
    <text evidence="1 7">Belongs to the copper/topaquinone oxidase family.</text>
</comment>
<dbReference type="PROSITE" id="PS01165">
    <property type="entry name" value="COPPER_AMINE_OXID_2"/>
    <property type="match status" value="1"/>
</dbReference>
<dbReference type="InterPro" id="IPR049948">
    <property type="entry name" value="Cu_Am_ox_TPQ-bd"/>
</dbReference>
<dbReference type="PANTHER" id="PTHR10638:SF20">
    <property type="entry name" value="AMINE OXIDASE"/>
    <property type="match status" value="1"/>
</dbReference>
<organism evidence="9 10">
    <name type="scientific">Clonorchis sinensis</name>
    <name type="common">Chinese liver fluke</name>
    <dbReference type="NCBI Taxonomy" id="79923"/>
    <lineage>
        <taxon>Eukaryota</taxon>
        <taxon>Metazoa</taxon>
        <taxon>Spiralia</taxon>
        <taxon>Lophotrochozoa</taxon>
        <taxon>Platyhelminthes</taxon>
        <taxon>Trematoda</taxon>
        <taxon>Digenea</taxon>
        <taxon>Opisthorchiida</taxon>
        <taxon>Opisthorchiata</taxon>
        <taxon>Opisthorchiidae</taxon>
        <taxon>Clonorchis</taxon>
    </lineage>
</organism>
<dbReference type="AlphaFoldDB" id="A0A3R7C9W7"/>
<feature type="domain" description="Copper amine oxidase catalytic" evidence="8">
    <location>
        <begin position="467"/>
        <end position="889"/>
    </location>
</feature>
<evidence type="ECO:0000313" key="9">
    <source>
        <dbReference type="EMBL" id="KAG5441791.1"/>
    </source>
</evidence>
<evidence type="ECO:0000256" key="1">
    <source>
        <dbReference type="ARBA" id="ARBA00007983"/>
    </source>
</evidence>
<evidence type="ECO:0000256" key="5">
    <source>
        <dbReference type="ARBA" id="ARBA00023008"/>
    </source>
</evidence>
<feature type="modified residue" description="2',4',5'-topaquinone" evidence="6">
    <location>
        <position position="633"/>
    </location>
</feature>
<sequence>MKKIRYSKLQQDNLLDTLDSRQTQSFECGHVDAAVQSDSSIVEKPKKTKLGLPAQAVGLLFGIFLTVLVTLSSSNQRIMQATVSSGYDKSFGLFDEPSEAEYIKVLDVLRRHVNELYAFDPRVDLPTGSSTQLDHRLSQGRLSALPWMDQMQLNTLWEMNLHIPNKTSRETYFKQLIQESGEPDRLDRYAHVIVFHGANQPAEVREYIVGPMHLNEMTVTVKAAHPYLKRPLGGAEYGALLDFLAIVCDQLRPILEVSYDASYFMSGPTSKWLHVVNLSNSDRSAKQPTRCQSSVMVENVRGKANCLIPSFASPLVTSSNPRARRIWFRLVRQVAPFIQYPVDIQFEIDITALNPQEWTLNQIWFQGRTYTKVTEMLDLHKTGSLPIVPQPFVDLYPQQMRYGPGQIRKDGNGAGLPVNAAILPTSFFTSATSGFKRRQQSQSESDNPAKPAPEQKSSSPLFGYNRIQIAGRRVRYQSWDFHLTLRKETGLRVYGVYFAGHSIVAEAGLDETVTSYWGYSPFMRAMTSLESMYGVGAMSSELSPGIDCPKEAVYLPVQLVLSGESGPKVLKHGICLFEWLVQPPGGPLRRHFEFPGDRPEASGGSETTEHTNFAFGTPSRALVVRSIASIFNYDYIFDIVFHASGVIEFSVTPTGYIHVDTVPPNLFSYPSNQSWHEKSAFGFVSNTMPLYFVAHQHLFHYKIDIDLRSSRNFLKVIDVHGPTNHPGSPVSAPPTLWMSSRIARSEREARFHTQFEYPKQYLVCETQREEKLENPQCVGLINKGAIITLASHEHTRSYAWSRYQLVVTRQHDSEPYASSIFNGVDLTSPEVDFEAFSLDNESIYNEDIVLWLTVGNIHLPRHEDLPNTVTSGGRLSFFVQPHNLFKHSPDAYSCDRVYTNTLEEWLKGFSEPSFCHIETVPTL</sequence>
<comment type="caution">
    <text evidence="9">The sequence shown here is derived from an EMBL/GenBank/DDBJ whole genome shotgun (WGS) entry which is preliminary data.</text>
</comment>
<protein>
    <recommendedName>
        <fullName evidence="7">Amine oxidase</fullName>
        <ecNumber evidence="7">1.4.3.-</ecNumber>
    </recommendedName>
</protein>
<dbReference type="EC" id="1.4.3.-" evidence="7"/>
<reference evidence="9 10" key="1">
    <citation type="journal article" date="2018" name="Biotechnol. Adv.">
        <title>Improved genomic resources and new bioinformatic workflow for the carcinogenic parasite Clonorchis sinensis: Biotechnological implications.</title>
        <authorList>
            <person name="Wang D."/>
            <person name="Korhonen P.K."/>
            <person name="Gasser R.B."/>
            <person name="Young N.D."/>
        </authorList>
    </citation>
    <scope>NUCLEOTIDE SEQUENCE [LARGE SCALE GENOMIC DNA]</scope>
    <source>
        <strain evidence="9">Cs-k2</strain>
    </source>
</reference>
<evidence type="ECO:0000256" key="2">
    <source>
        <dbReference type="ARBA" id="ARBA00022723"/>
    </source>
</evidence>
<dbReference type="PROSITE" id="PS01164">
    <property type="entry name" value="COPPER_AMINE_OXID_1"/>
    <property type="match status" value="1"/>
</dbReference>
<dbReference type="OrthoDB" id="5379943at2759"/>
<evidence type="ECO:0000256" key="7">
    <source>
        <dbReference type="RuleBase" id="RU000672"/>
    </source>
</evidence>
<dbReference type="InterPro" id="IPR049947">
    <property type="entry name" value="Cu_Am_Ox_Cu-bd"/>
</dbReference>
<keyword evidence="3 6" id="KW-0801">TPQ</keyword>
<evidence type="ECO:0000313" key="10">
    <source>
        <dbReference type="Proteomes" id="UP000286415"/>
    </source>
</evidence>
<dbReference type="STRING" id="79923.A0A3R7C9W7"/>
<dbReference type="SUPFAM" id="SSF54416">
    <property type="entry name" value="Amine oxidase N-terminal region"/>
    <property type="match status" value="2"/>
</dbReference>
<dbReference type="Gene3D" id="3.10.450.40">
    <property type="match status" value="2"/>
</dbReference>
<dbReference type="InterPro" id="IPR000269">
    <property type="entry name" value="Cu_amine_oxidase"/>
</dbReference>
<evidence type="ECO:0000256" key="6">
    <source>
        <dbReference type="PIRSR" id="PIRSR600269-51"/>
    </source>
</evidence>
<keyword evidence="2 7" id="KW-0479">Metal-binding</keyword>
<dbReference type="InterPro" id="IPR036460">
    <property type="entry name" value="Cu_amine_oxidase_C_sf"/>
</dbReference>
<dbReference type="InterPro" id="IPR015798">
    <property type="entry name" value="Cu_amine_oxidase_C"/>
</dbReference>
<name>A0A3R7C9W7_CLOSI</name>
<keyword evidence="4 7" id="KW-0560">Oxidoreductase</keyword>
<dbReference type="GO" id="GO:0005886">
    <property type="term" value="C:plasma membrane"/>
    <property type="evidence" value="ECO:0007669"/>
    <property type="project" value="TreeGrafter"/>
</dbReference>
<gene>
    <name evidence="9" type="ORF">CSKR_110604</name>
</gene>
<dbReference type="PANTHER" id="PTHR10638">
    <property type="entry name" value="COPPER AMINE OXIDASE"/>
    <property type="match status" value="1"/>
</dbReference>
<comment type="PTM">
    <text evidence="6 7">Topaquinone (TPQ) is generated by copper-dependent autoxidation of a specific tyrosyl residue.</text>
</comment>
<dbReference type="GO" id="GO:0005507">
    <property type="term" value="F:copper ion binding"/>
    <property type="evidence" value="ECO:0007669"/>
    <property type="project" value="InterPro"/>
</dbReference>
<dbReference type="InParanoid" id="A0A3R7C9W7"/>
<dbReference type="Proteomes" id="UP000286415">
    <property type="component" value="Unassembled WGS sequence"/>
</dbReference>
<evidence type="ECO:0000256" key="3">
    <source>
        <dbReference type="ARBA" id="ARBA00022772"/>
    </source>
</evidence>
<dbReference type="GO" id="GO:0009308">
    <property type="term" value="P:amine metabolic process"/>
    <property type="evidence" value="ECO:0007669"/>
    <property type="project" value="UniProtKB-UniRule"/>
</dbReference>
<dbReference type="GO" id="GO:0008131">
    <property type="term" value="F:primary methylamine oxidase activity"/>
    <property type="evidence" value="ECO:0007669"/>
    <property type="project" value="InterPro"/>
</dbReference>
<evidence type="ECO:0000256" key="4">
    <source>
        <dbReference type="ARBA" id="ARBA00023002"/>
    </source>
</evidence>
<dbReference type="InterPro" id="IPR016182">
    <property type="entry name" value="Cu_amine_oxidase_N-reg"/>
</dbReference>
<reference evidence="9 10" key="2">
    <citation type="journal article" date="2021" name="Genomics">
        <title>High-quality reference genome for Clonorchis sinensis.</title>
        <authorList>
            <person name="Young N.D."/>
            <person name="Stroehlein A.J."/>
            <person name="Kinkar L."/>
            <person name="Wang T."/>
            <person name="Sohn W.M."/>
            <person name="Chang B.C.H."/>
            <person name="Kaur P."/>
            <person name="Weisz D."/>
            <person name="Dudchenko O."/>
            <person name="Aiden E.L."/>
            <person name="Korhonen P.K."/>
            <person name="Gasser R.B."/>
        </authorList>
    </citation>
    <scope>NUCLEOTIDE SEQUENCE [LARGE SCALE GENOMIC DNA]</scope>
    <source>
        <strain evidence="9">Cs-k2</strain>
    </source>
</reference>
<dbReference type="EMBL" id="NIRI02000076">
    <property type="protein sequence ID" value="KAG5441791.1"/>
    <property type="molecule type" value="Genomic_DNA"/>
</dbReference>
<dbReference type="GO" id="GO:0048038">
    <property type="term" value="F:quinone binding"/>
    <property type="evidence" value="ECO:0007669"/>
    <property type="project" value="InterPro"/>
</dbReference>
<proteinExistence type="inferred from homology"/>
<dbReference type="Gene3D" id="2.70.98.20">
    <property type="entry name" value="Copper amine oxidase, catalytic domain"/>
    <property type="match status" value="1"/>
</dbReference>